<evidence type="ECO:0000256" key="8">
    <source>
        <dbReference type="ARBA" id="ARBA00037998"/>
    </source>
</evidence>
<evidence type="ECO:0000256" key="9">
    <source>
        <dbReference type="SAM" id="Phobius"/>
    </source>
</evidence>
<proteinExistence type="inferred from homology"/>
<protein>
    <submittedName>
        <fullName evidence="10">Branched-chain amino acid ABC transporter permease</fullName>
    </submittedName>
</protein>
<accession>A0A5M3XF98</accession>
<keyword evidence="11" id="KW-1185">Reference proteome</keyword>
<dbReference type="GO" id="GO:0005886">
    <property type="term" value="C:plasma membrane"/>
    <property type="evidence" value="ECO:0007669"/>
    <property type="project" value="UniProtKB-SubCell"/>
</dbReference>
<comment type="subcellular location">
    <subcellularLocation>
        <location evidence="1">Cell membrane</location>
        <topology evidence="1">Multi-pass membrane protein</topology>
    </subcellularLocation>
</comment>
<feature type="transmembrane region" description="Helical" evidence="9">
    <location>
        <begin position="61"/>
        <end position="83"/>
    </location>
</feature>
<dbReference type="EMBL" id="BLAF01000011">
    <property type="protein sequence ID" value="GES19326.1"/>
    <property type="molecule type" value="Genomic_DNA"/>
</dbReference>
<evidence type="ECO:0000256" key="6">
    <source>
        <dbReference type="ARBA" id="ARBA00022989"/>
    </source>
</evidence>
<reference evidence="10 11" key="1">
    <citation type="submission" date="2019-10" db="EMBL/GenBank/DDBJ databases">
        <title>Whole genome shotgun sequence of Acrocarpospora pleiomorpha NBRC 16267.</title>
        <authorList>
            <person name="Ichikawa N."/>
            <person name="Kimura A."/>
            <person name="Kitahashi Y."/>
            <person name="Komaki H."/>
            <person name="Oguchi A."/>
        </authorList>
    </citation>
    <scope>NUCLEOTIDE SEQUENCE [LARGE SCALE GENOMIC DNA]</scope>
    <source>
        <strain evidence="10 11">NBRC 16267</strain>
    </source>
</reference>
<dbReference type="Pfam" id="PF02653">
    <property type="entry name" value="BPD_transp_2"/>
    <property type="match status" value="1"/>
</dbReference>
<dbReference type="OrthoDB" id="9807115at2"/>
<keyword evidence="3" id="KW-1003">Cell membrane</keyword>
<gene>
    <name evidence="10" type="ORF">Aple_022220</name>
</gene>
<organism evidence="10 11">
    <name type="scientific">Acrocarpospora pleiomorpha</name>
    <dbReference type="NCBI Taxonomy" id="90975"/>
    <lineage>
        <taxon>Bacteria</taxon>
        <taxon>Bacillati</taxon>
        <taxon>Actinomycetota</taxon>
        <taxon>Actinomycetes</taxon>
        <taxon>Streptosporangiales</taxon>
        <taxon>Streptosporangiaceae</taxon>
        <taxon>Acrocarpospora</taxon>
    </lineage>
</organism>
<feature type="transmembrane region" description="Helical" evidence="9">
    <location>
        <begin position="136"/>
        <end position="162"/>
    </location>
</feature>
<comment type="similarity">
    <text evidence="8">Belongs to the binding-protein-dependent transport system permease family. LivHM subfamily.</text>
</comment>
<dbReference type="AlphaFoldDB" id="A0A5M3XF98"/>
<dbReference type="RefSeq" id="WP_155344426.1">
    <property type="nucleotide sequence ID" value="NZ_BAAAHM010000007.1"/>
</dbReference>
<evidence type="ECO:0000256" key="7">
    <source>
        <dbReference type="ARBA" id="ARBA00023136"/>
    </source>
</evidence>
<evidence type="ECO:0000313" key="11">
    <source>
        <dbReference type="Proteomes" id="UP000377595"/>
    </source>
</evidence>
<dbReference type="CDD" id="cd06582">
    <property type="entry name" value="TM_PBP1_LivH_like"/>
    <property type="match status" value="1"/>
</dbReference>
<keyword evidence="4 9" id="KW-0812">Transmembrane</keyword>
<keyword evidence="5" id="KW-0029">Amino-acid transport</keyword>
<dbReference type="GO" id="GO:0022857">
    <property type="term" value="F:transmembrane transporter activity"/>
    <property type="evidence" value="ECO:0007669"/>
    <property type="project" value="InterPro"/>
</dbReference>
<evidence type="ECO:0000256" key="3">
    <source>
        <dbReference type="ARBA" id="ARBA00022475"/>
    </source>
</evidence>
<dbReference type="PANTHER" id="PTHR11795">
    <property type="entry name" value="BRANCHED-CHAIN AMINO ACID TRANSPORT SYSTEM PERMEASE PROTEIN LIVH"/>
    <property type="match status" value="1"/>
</dbReference>
<keyword evidence="6 9" id="KW-1133">Transmembrane helix</keyword>
<dbReference type="InterPro" id="IPR001851">
    <property type="entry name" value="ABC_transp_permease"/>
</dbReference>
<dbReference type="Proteomes" id="UP000377595">
    <property type="component" value="Unassembled WGS sequence"/>
</dbReference>
<keyword evidence="2" id="KW-0813">Transport</keyword>
<evidence type="ECO:0000313" key="10">
    <source>
        <dbReference type="EMBL" id="GES19326.1"/>
    </source>
</evidence>
<feature type="transmembrane region" description="Helical" evidence="9">
    <location>
        <begin position="190"/>
        <end position="210"/>
    </location>
</feature>
<comment type="caution">
    <text evidence="10">The sequence shown here is derived from an EMBL/GenBank/DDBJ whole genome shotgun (WGS) entry which is preliminary data.</text>
</comment>
<evidence type="ECO:0000256" key="4">
    <source>
        <dbReference type="ARBA" id="ARBA00022692"/>
    </source>
</evidence>
<feature type="transmembrane region" description="Helical" evidence="9">
    <location>
        <begin position="95"/>
        <end position="116"/>
    </location>
</feature>
<dbReference type="GO" id="GO:0006865">
    <property type="term" value="P:amino acid transport"/>
    <property type="evidence" value="ECO:0007669"/>
    <property type="project" value="UniProtKB-KW"/>
</dbReference>
<evidence type="ECO:0000256" key="5">
    <source>
        <dbReference type="ARBA" id="ARBA00022970"/>
    </source>
</evidence>
<evidence type="ECO:0000256" key="1">
    <source>
        <dbReference type="ARBA" id="ARBA00004651"/>
    </source>
</evidence>
<evidence type="ECO:0000256" key="2">
    <source>
        <dbReference type="ARBA" id="ARBA00022448"/>
    </source>
</evidence>
<feature type="transmembrane region" description="Helical" evidence="9">
    <location>
        <begin position="230"/>
        <end position="257"/>
    </location>
</feature>
<dbReference type="PANTHER" id="PTHR11795:SF450">
    <property type="entry name" value="ABC TRANSPORTER PERMEASE PROTEIN"/>
    <property type="match status" value="1"/>
</dbReference>
<feature type="transmembrane region" description="Helical" evidence="9">
    <location>
        <begin position="12"/>
        <end position="30"/>
    </location>
</feature>
<keyword evidence="7 9" id="KW-0472">Membrane</keyword>
<name>A0A5M3XF98_9ACTN</name>
<dbReference type="InterPro" id="IPR052157">
    <property type="entry name" value="BCAA_transport_permease"/>
</dbReference>
<sequence length="295" mass="30594">MDLFIQQLINGVALGALYALFAIGFGLIFAKMGILNVAHGTFATWGVIAAYELLAHADVPFAVAVVAAVLASAATGLVAELCAFRPLRHKNAGMLGSIIVAIGVWIILLNLAEAVLGPDPVALPEDAFPSRALYLWGFQIPPIYLLNIITLAVVSLGLGSFLQRTRFGAAIRTVGIQPQSAAIVGVNTRLVFAVTAVLAAGVAGLAGILTAVTTNNVSFTVGEGLLLKGFAAVVIGGFGNLRGAVLGGLAIGVIEIMTLQYLSSTFREAITFGLLLLFLVVRPQGLFGEVQVTRA</sequence>
<feature type="transmembrane region" description="Helical" evidence="9">
    <location>
        <begin position="37"/>
        <end position="55"/>
    </location>
</feature>